<keyword evidence="2" id="KW-1185">Reference proteome</keyword>
<dbReference type="VEuPathDB" id="FungiDB:Z518_01497"/>
<dbReference type="Pfam" id="PF10428">
    <property type="entry name" value="SOG2"/>
    <property type="match status" value="1"/>
</dbReference>
<dbReference type="RefSeq" id="XP_013277551.1">
    <property type="nucleotide sequence ID" value="XM_013422097.1"/>
</dbReference>
<name>A0A0D2JLR5_9EURO</name>
<sequence length="130" mass="14930">MASHTIPIAKTPFFRYFEAAENRQPKGVHELWLTLVYRCKLCIDVSGALQLRLVNMRLKDSSAHIVAAGSGRNDPSLWLLFKNFLMSFIELVTEIRMAKSLRLLPRVVFIMLRPVQKATREAWCLIETSP</sequence>
<dbReference type="STRING" id="1442369.A0A0D2JLR5"/>
<proteinExistence type="predicted"/>
<dbReference type="EMBL" id="KN847475">
    <property type="protein sequence ID" value="KIX10415.1"/>
    <property type="molecule type" value="Genomic_DNA"/>
</dbReference>
<accession>A0A0D2JLR5</accession>
<protein>
    <submittedName>
        <fullName evidence="1">Uncharacterized protein</fullName>
    </submittedName>
</protein>
<dbReference type="InterPro" id="IPR019487">
    <property type="entry name" value="RAM_signalling_pathway_SOG2"/>
</dbReference>
<dbReference type="HOGENOM" id="CLU_1939314_0_0_1"/>
<evidence type="ECO:0000313" key="1">
    <source>
        <dbReference type="EMBL" id="KIX10415.1"/>
    </source>
</evidence>
<dbReference type="GeneID" id="25289568"/>
<dbReference type="AlphaFoldDB" id="A0A0D2JLR5"/>
<evidence type="ECO:0000313" key="2">
    <source>
        <dbReference type="Proteomes" id="UP000053617"/>
    </source>
</evidence>
<organism evidence="1 2">
    <name type="scientific">Rhinocladiella mackenziei CBS 650.93</name>
    <dbReference type="NCBI Taxonomy" id="1442369"/>
    <lineage>
        <taxon>Eukaryota</taxon>
        <taxon>Fungi</taxon>
        <taxon>Dikarya</taxon>
        <taxon>Ascomycota</taxon>
        <taxon>Pezizomycotina</taxon>
        <taxon>Eurotiomycetes</taxon>
        <taxon>Chaetothyriomycetidae</taxon>
        <taxon>Chaetothyriales</taxon>
        <taxon>Herpotrichiellaceae</taxon>
        <taxon>Rhinocladiella</taxon>
    </lineage>
</organism>
<dbReference type="Proteomes" id="UP000053617">
    <property type="component" value="Unassembled WGS sequence"/>
</dbReference>
<reference evidence="1 2" key="1">
    <citation type="submission" date="2015-01" db="EMBL/GenBank/DDBJ databases">
        <title>The Genome Sequence of Rhinocladiella mackenzie CBS 650.93.</title>
        <authorList>
            <consortium name="The Broad Institute Genomics Platform"/>
            <person name="Cuomo C."/>
            <person name="de Hoog S."/>
            <person name="Gorbushina A."/>
            <person name="Stielow B."/>
            <person name="Teixiera M."/>
            <person name="Abouelleil A."/>
            <person name="Chapman S.B."/>
            <person name="Priest M."/>
            <person name="Young S.K."/>
            <person name="Wortman J."/>
            <person name="Nusbaum C."/>
            <person name="Birren B."/>
        </authorList>
    </citation>
    <scope>NUCLEOTIDE SEQUENCE [LARGE SCALE GENOMIC DNA]</scope>
    <source>
        <strain evidence="1 2">CBS 650.93</strain>
    </source>
</reference>
<dbReference type="OrthoDB" id="1394818at2759"/>
<gene>
    <name evidence="1" type="ORF">Z518_01497</name>
</gene>